<protein>
    <submittedName>
        <fullName evidence="1">Uncharacterized protein</fullName>
    </submittedName>
</protein>
<name>A0A0L9USM1_PHAAN</name>
<dbReference type="EMBL" id="CM003376">
    <property type="protein sequence ID" value="KOM45721.1"/>
    <property type="molecule type" value="Genomic_DNA"/>
</dbReference>
<dbReference type="Proteomes" id="UP000053144">
    <property type="component" value="Chromosome 6"/>
</dbReference>
<proteinExistence type="predicted"/>
<evidence type="ECO:0000313" key="2">
    <source>
        <dbReference type="Proteomes" id="UP000053144"/>
    </source>
</evidence>
<reference evidence="2" key="1">
    <citation type="journal article" date="2015" name="Proc. Natl. Acad. Sci. U.S.A.">
        <title>Genome sequencing of adzuki bean (Vigna angularis) provides insight into high starch and low fat accumulation and domestication.</title>
        <authorList>
            <person name="Yang K."/>
            <person name="Tian Z."/>
            <person name="Chen C."/>
            <person name="Luo L."/>
            <person name="Zhao B."/>
            <person name="Wang Z."/>
            <person name="Yu L."/>
            <person name="Li Y."/>
            <person name="Sun Y."/>
            <person name="Li W."/>
            <person name="Chen Y."/>
            <person name="Li Y."/>
            <person name="Zhang Y."/>
            <person name="Ai D."/>
            <person name="Zhao J."/>
            <person name="Shang C."/>
            <person name="Ma Y."/>
            <person name="Wu B."/>
            <person name="Wang M."/>
            <person name="Gao L."/>
            <person name="Sun D."/>
            <person name="Zhang P."/>
            <person name="Guo F."/>
            <person name="Wang W."/>
            <person name="Li Y."/>
            <person name="Wang J."/>
            <person name="Varshney R.K."/>
            <person name="Wang J."/>
            <person name="Ling H.Q."/>
            <person name="Wan P."/>
        </authorList>
    </citation>
    <scope>NUCLEOTIDE SEQUENCE</scope>
    <source>
        <strain evidence="2">cv. Jingnong 6</strain>
    </source>
</reference>
<accession>A0A0L9USM1</accession>
<organism evidence="1 2">
    <name type="scientific">Phaseolus angularis</name>
    <name type="common">Azuki bean</name>
    <name type="synonym">Vigna angularis</name>
    <dbReference type="NCBI Taxonomy" id="3914"/>
    <lineage>
        <taxon>Eukaryota</taxon>
        <taxon>Viridiplantae</taxon>
        <taxon>Streptophyta</taxon>
        <taxon>Embryophyta</taxon>
        <taxon>Tracheophyta</taxon>
        <taxon>Spermatophyta</taxon>
        <taxon>Magnoliopsida</taxon>
        <taxon>eudicotyledons</taxon>
        <taxon>Gunneridae</taxon>
        <taxon>Pentapetalae</taxon>
        <taxon>rosids</taxon>
        <taxon>fabids</taxon>
        <taxon>Fabales</taxon>
        <taxon>Fabaceae</taxon>
        <taxon>Papilionoideae</taxon>
        <taxon>50 kb inversion clade</taxon>
        <taxon>NPAAA clade</taxon>
        <taxon>indigoferoid/millettioid clade</taxon>
        <taxon>Phaseoleae</taxon>
        <taxon>Vigna</taxon>
    </lineage>
</organism>
<sequence length="55" mass="6660">MLIKENSFVNCGDAIFRFQVARKCFAIKEMKRGALSCDGFFLRWREGLRWWWRGQ</sequence>
<evidence type="ECO:0000313" key="1">
    <source>
        <dbReference type="EMBL" id="KOM45721.1"/>
    </source>
</evidence>
<gene>
    <name evidence="1" type="ORF">LR48_Vigan06g102700</name>
</gene>
<dbReference type="Gramene" id="KOM45721">
    <property type="protein sequence ID" value="KOM45721"/>
    <property type="gene ID" value="LR48_Vigan06g102700"/>
</dbReference>
<dbReference type="AlphaFoldDB" id="A0A0L9USM1"/>